<dbReference type="EMBL" id="VHLG01000012">
    <property type="protein sequence ID" value="TPW28616.1"/>
    <property type="molecule type" value="Genomic_DNA"/>
</dbReference>
<keyword evidence="1" id="KW-0812">Transmembrane</keyword>
<protein>
    <submittedName>
        <fullName evidence="5">DUF1983 domain-containing protein</fullName>
    </submittedName>
</protein>
<dbReference type="AlphaFoldDB" id="A0A506U5G9"/>
<evidence type="ECO:0000313" key="5">
    <source>
        <dbReference type="EMBL" id="TPW28616.1"/>
    </source>
</evidence>
<reference evidence="5 6" key="1">
    <citation type="submission" date="2019-06" db="EMBL/GenBank/DDBJ databases">
        <authorList>
            <person name="Li M."/>
        </authorList>
    </citation>
    <scope>NUCLEOTIDE SEQUENCE [LARGE SCALE GENOMIC DNA]</scope>
    <source>
        <strain evidence="5 6">BGMRC2036</strain>
    </source>
</reference>
<keyword evidence="1" id="KW-0472">Membrane</keyword>
<dbReference type="OrthoDB" id="7822067at2"/>
<accession>A0A506U5G9</accession>
<feature type="chain" id="PRO_5021503681" evidence="2">
    <location>
        <begin position="22"/>
        <end position="898"/>
    </location>
</feature>
<organism evidence="5 6">
    <name type="scientific">Martelella alba</name>
    <dbReference type="NCBI Taxonomy" id="2590451"/>
    <lineage>
        <taxon>Bacteria</taxon>
        <taxon>Pseudomonadati</taxon>
        <taxon>Pseudomonadota</taxon>
        <taxon>Alphaproteobacteria</taxon>
        <taxon>Hyphomicrobiales</taxon>
        <taxon>Aurantimonadaceae</taxon>
        <taxon>Martelella</taxon>
    </lineage>
</organism>
<comment type="caution">
    <text evidence="5">The sequence shown here is derived from an EMBL/GenBank/DDBJ whole genome shotgun (WGS) entry which is preliminary data.</text>
</comment>
<keyword evidence="6" id="KW-1185">Reference proteome</keyword>
<dbReference type="Proteomes" id="UP000318801">
    <property type="component" value="Unassembled WGS sequence"/>
</dbReference>
<feature type="signal peptide" evidence="2">
    <location>
        <begin position="1"/>
        <end position="21"/>
    </location>
</feature>
<dbReference type="InterPro" id="IPR053171">
    <property type="entry name" value="Viral_Tip_Attach_Protein"/>
</dbReference>
<gene>
    <name evidence="5" type="ORF">FJU08_17590</name>
</gene>
<evidence type="ECO:0000256" key="2">
    <source>
        <dbReference type="SAM" id="SignalP"/>
    </source>
</evidence>
<feature type="domain" description="Tip attachment protein J" evidence="4">
    <location>
        <begin position="328"/>
        <end position="477"/>
    </location>
</feature>
<dbReference type="PANTHER" id="PTHR36251:SF2">
    <property type="entry name" value="GIFSY-2 PROPHAGE HOST SPECIFICITY PROTEIN J, PHAGE LAMBDA"/>
    <property type="match status" value="1"/>
</dbReference>
<evidence type="ECO:0000259" key="3">
    <source>
        <dbReference type="Pfam" id="PF09327"/>
    </source>
</evidence>
<dbReference type="PANTHER" id="PTHR36251">
    <property type="entry name" value="FELS-1 PROPHAGE HOST SPECIFICITY PROTEIN-RELATED"/>
    <property type="match status" value="1"/>
</dbReference>
<evidence type="ECO:0000256" key="1">
    <source>
        <dbReference type="SAM" id="Phobius"/>
    </source>
</evidence>
<dbReference type="InterPro" id="IPR015406">
    <property type="entry name" value="GpJ_CSF"/>
</dbReference>
<dbReference type="Pfam" id="PF09327">
    <property type="entry name" value="Phage_Tail_Tip"/>
    <property type="match status" value="1"/>
</dbReference>
<proteinExistence type="predicted"/>
<keyword evidence="1" id="KW-1133">Transmembrane helix</keyword>
<name>A0A506U5G9_9HYPH</name>
<evidence type="ECO:0000259" key="4">
    <source>
        <dbReference type="Pfam" id="PF13550"/>
    </source>
</evidence>
<feature type="transmembrane region" description="Helical" evidence="1">
    <location>
        <begin position="31"/>
        <end position="57"/>
    </location>
</feature>
<dbReference type="InterPro" id="IPR032876">
    <property type="entry name" value="J_dom"/>
</dbReference>
<dbReference type="RefSeq" id="WP_141150334.1">
    <property type="nucleotide sequence ID" value="NZ_VHLG01000012.1"/>
</dbReference>
<sequence length="898" mass="96066">MIKIFLISLVAVLTAAMPAHAGPVVAAIGAVAGWIGSLGAVGQFIVGTVLSVGVSLIQKALTKSSTSDTTAETGVTLFVQMGDDQPVTFIAGRHATAGRRKYAGTWGEDGNTPNAFFVDVIELTNLPVSGLDAVWAGDDKVTLLTGEEDGARGFPVSEYRVDGTDYLWVKFYDGSQTAADAYLVDKFGGDADRPYGGDRIGRGCAYAIVTCRYNTDLFSGVPSMLFEVGSIPLYDPRADTSVGGEGDQRWDDAATWAPSNNLAVIIYNVIRGVYYGDQWIYGGQDLSAYRLPFSNWAAAMNECDALVDDGNGNMVAAYQGGYEFSGDERPLDAIEKLRQACNARLAEVGGIFKIQVGAPGSAVYAFTDADVVITKGQTFNPHGSLDDTVNAIEATYPEPDEKWSSKDAPGRYDDTLEADDGDRRLPASVSFEACPYGAQVQRLMLAMLQDARRFRTHQIWLPPEAWPLEPNDVVSWTSLRNGYSAKKFLVIAASAPMNANVLVSLKEIDPADYDWSAADALPTVTGWIGTIEAPYQQMTGWTVEPATMADGNGIGRLAAIRVSCGAGIDGVTGVVVQVRERDSGDVIFSGHQSAYEDPYSWIIGPLPPLTWVEARGRFVSDLAIQEWSEWLAVETPNVSSLIADLDALGEDVKARMEEMQSELDDIVGRRLADISAALSLQGSVGLLERVEVRQQIGDAIAEIVTEQLVRASEDEALAQTLTLVGAEVTAATAAVAQETTARAAADEALAEEIDTVSVSLNDSFAGGQIAFRAAANQAGVSARYSVMLRAGTGGDYIESGFFLELYNDGGTLKSRFAVSADQFVVLDSNSKPFVYENGTLKTYALLAGSLNINNLVTISEAGQISIRSASSGQRLEINNSLVQVYDGNGTLRVRMGIW</sequence>
<feature type="domain" description="Tip attachment protein J central straight fiber" evidence="3">
    <location>
        <begin position="780"/>
        <end position="841"/>
    </location>
</feature>
<keyword evidence="2" id="KW-0732">Signal</keyword>
<dbReference type="Pfam" id="PF13550">
    <property type="entry name" value="Phage-tail_3"/>
    <property type="match status" value="1"/>
</dbReference>
<evidence type="ECO:0000313" key="6">
    <source>
        <dbReference type="Proteomes" id="UP000318801"/>
    </source>
</evidence>